<organism evidence="7 8">
    <name type="scientific">Paramecium tetraurelia</name>
    <dbReference type="NCBI Taxonomy" id="5888"/>
    <lineage>
        <taxon>Eukaryota</taxon>
        <taxon>Sar</taxon>
        <taxon>Alveolata</taxon>
        <taxon>Ciliophora</taxon>
        <taxon>Intramacronucleata</taxon>
        <taxon>Oligohymenophorea</taxon>
        <taxon>Peniculida</taxon>
        <taxon>Parameciidae</taxon>
        <taxon>Paramecium</taxon>
    </lineage>
</organism>
<keyword evidence="8" id="KW-1185">Reference proteome</keyword>
<feature type="transmembrane region" description="Helical" evidence="5">
    <location>
        <begin position="274"/>
        <end position="298"/>
    </location>
</feature>
<reference evidence="7 8" key="1">
    <citation type="journal article" date="2006" name="Nature">
        <title>Global trends of whole-genome duplications revealed by the ciliate Paramecium tetraurelia.</title>
        <authorList>
            <consortium name="Genoscope"/>
            <person name="Aury J.-M."/>
            <person name="Jaillon O."/>
            <person name="Duret L."/>
            <person name="Noel B."/>
            <person name="Jubin C."/>
            <person name="Porcel B.M."/>
            <person name="Segurens B."/>
            <person name="Daubin V."/>
            <person name="Anthouard V."/>
            <person name="Aiach N."/>
            <person name="Arnaiz O."/>
            <person name="Billaut A."/>
            <person name="Beisson J."/>
            <person name="Blanc I."/>
            <person name="Bouhouche K."/>
            <person name="Camara F."/>
            <person name="Duharcourt S."/>
            <person name="Guigo R."/>
            <person name="Gogendeau D."/>
            <person name="Katinka M."/>
            <person name="Keller A.-M."/>
            <person name="Kissmehl R."/>
            <person name="Klotz C."/>
            <person name="Koll F."/>
            <person name="Le Moue A."/>
            <person name="Lepere C."/>
            <person name="Malinsky S."/>
            <person name="Nowacki M."/>
            <person name="Nowak J.K."/>
            <person name="Plattner H."/>
            <person name="Poulain J."/>
            <person name="Ruiz F."/>
            <person name="Serrano V."/>
            <person name="Zagulski M."/>
            <person name="Dessen P."/>
            <person name="Betermier M."/>
            <person name="Weissenbach J."/>
            <person name="Scarpelli C."/>
            <person name="Schachter V."/>
            <person name="Sperling L."/>
            <person name="Meyer E."/>
            <person name="Cohen J."/>
            <person name="Wincker P."/>
        </authorList>
    </citation>
    <scope>NUCLEOTIDE SEQUENCE [LARGE SCALE GENOMIC DNA]</scope>
    <source>
        <strain evidence="7 8">Stock d4-2</strain>
    </source>
</reference>
<dbReference type="PANTHER" id="PTHR23291:SF47">
    <property type="entry name" value="TRANSMEMBRANE BAX INHIBITOR MOTIF CONTAINING 7"/>
    <property type="match status" value="1"/>
</dbReference>
<dbReference type="HOGENOM" id="CLU_058671_3_1_1"/>
<dbReference type="GO" id="GO:0005794">
    <property type="term" value="C:Golgi apparatus"/>
    <property type="evidence" value="ECO:0000318"/>
    <property type="project" value="GO_Central"/>
</dbReference>
<dbReference type="STRING" id="5888.A0EI06"/>
<sequence length="301" mass="34446">MIENQQDDQISPIDYGKHHAEPQKDHRDLKYMATKISEPRGSVQYPQHVQVAIEDDTSSQNDSRWYAKNETYKQLIGNERTGFIKKKVYSIMIIQLFLTMIMCLISYLSLDYRRFQLDHSGFAYLALGISIFIELLLFCVPKFAWRVPYNYILLFIFTLCEGYLISNLCSYVFDRYSDNGGFIVLMAASLSLAAVIGLTIYACKTKSDFTTKGALLFMCVTSLLLFGIMAGVYYQNVINLLYSLLCCLLFGAYLIYDTQLILGGSTHKLSIDDYIIGSMIIYIDIVYLFAHILMVLIACLR</sequence>
<dbReference type="GO" id="GO:0016020">
    <property type="term" value="C:membrane"/>
    <property type="evidence" value="ECO:0000318"/>
    <property type="project" value="GO_Central"/>
</dbReference>
<dbReference type="AlphaFoldDB" id="A0EI06"/>
<dbReference type="OMA" id="EFIWASV"/>
<evidence type="ECO:0000256" key="3">
    <source>
        <dbReference type="ARBA" id="ARBA00022989"/>
    </source>
</evidence>
<dbReference type="Pfam" id="PF01027">
    <property type="entry name" value="Bax1-I"/>
    <property type="match status" value="1"/>
</dbReference>
<evidence type="ECO:0000313" key="7">
    <source>
        <dbReference type="EMBL" id="CAK94947.1"/>
    </source>
</evidence>
<evidence type="ECO:0000256" key="2">
    <source>
        <dbReference type="ARBA" id="ARBA00022692"/>
    </source>
</evidence>
<keyword evidence="2 5" id="KW-0812">Transmembrane</keyword>
<proteinExistence type="inferred from homology"/>
<dbReference type="GeneID" id="5048105"/>
<feature type="compositionally biased region" description="Basic and acidic residues" evidence="6">
    <location>
        <begin position="15"/>
        <end position="24"/>
    </location>
</feature>
<accession>A0EI06</accession>
<keyword evidence="4 5" id="KW-0472">Membrane</keyword>
<dbReference type="GO" id="GO:0005262">
    <property type="term" value="F:calcium channel activity"/>
    <property type="evidence" value="ECO:0000318"/>
    <property type="project" value="GO_Central"/>
</dbReference>
<evidence type="ECO:0000256" key="6">
    <source>
        <dbReference type="SAM" id="MobiDB-lite"/>
    </source>
</evidence>
<protein>
    <submittedName>
        <fullName evidence="7">Uncharacterized protein</fullName>
    </submittedName>
</protein>
<feature type="transmembrane region" description="Helical" evidence="5">
    <location>
        <begin position="240"/>
        <end position="262"/>
    </location>
</feature>
<dbReference type="RefSeq" id="XP_001462320.1">
    <property type="nucleotide sequence ID" value="XM_001462283.2"/>
</dbReference>
<dbReference type="Proteomes" id="UP000000600">
    <property type="component" value="Unassembled WGS sequence"/>
</dbReference>
<evidence type="ECO:0000256" key="4">
    <source>
        <dbReference type="ARBA" id="ARBA00023136"/>
    </source>
</evidence>
<feature type="transmembrane region" description="Helical" evidence="5">
    <location>
        <begin position="152"/>
        <end position="173"/>
    </location>
</feature>
<keyword evidence="3 5" id="KW-1133">Transmembrane helix</keyword>
<dbReference type="eggNOG" id="KOG2322">
    <property type="taxonomic scope" value="Eukaryota"/>
</dbReference>
<feature type="transmembrane region" description="Helical" evidence="5">
    <location>
        <begin position="122"/>
        <end position="140"/>
    </location>
</feature>
<dbReference type="EMBL" id="CT868680">
    <property type="protein sequence ID" value="CAK94947.1"/>
    <property type="molecule type" value="Genomic_DNA"/>
</dbReference>
<dbReference type="OrthoDB" id="7933078at2759"/>
<gene>
    <name evidence="7" type="ORF">GSPATT00027274001</name>
</gene>
<comment type="subcellular location">
    <subcellularLocation>
        <location evidence="1">Membrane</location>
        <topology evidence="1">Multi-pass membrane protein</topology>
    </subcellularLocation>
</comment>
<feature type="transmembrane region" description="Helical" evidence="5">
    <location>
        <begin position="88"/>
        <end position="110"/>
    </location>
</feature>
<feature type="transmembrane region" description="Helical" evidence="5">
    <location>
        <begin position="214"/>
        <end position="234"/>
    </location>
</feature>
<name>A0EI06_PARTE</name>
<comment type="similarity">
    <text evidence="5">Belongs to the BI1 family.</text>
</comment>
<dbReference type="KEGG" id="ptm:GSPATT00027274001"/>
<dbReference type="FunCoup" id="A0EI06">
    <property type="interactions" value="27"/>
</dbReference>
<feature type="transmembrane region" description="Helical" evidence="5">
    <location>
        <begin position="179"/>
        <end position="202"/>
    </location>
</feature>
<dbReference type="PANTHER" id="PTHR23291">
    <property type="entry name" value="BAX INHIBITOR-RELATED"/>
    <property type="match status" value="1"/>
</dbReference>
<evidence type="ECO:0000256" key="5">
    <source>
        <dbReference type="RuleBase" id="RU004379"/>
    </source>
</evidence>
<evidence type="ECO:0000256" key="1">
    <source>
        <dbReference type="ARBA" id="ARBA00004141"/>
    </source>
</evidence>
<dbReference type="InterPro" id="IPR006214">
    <property type="entry name" value="Bax_inhibitor_1-related"/>
</dbReference>
<evidence type="ECO:0000313" key="8">
    <source>
        <dbReference type="Proteomes" id="UP000000600"/>
    </source>
</evidence>
<feature type="region of interest" description="Disordered" evidence="6">
    <location>
        <begin position="1"/>
        <end position="24"/>
    </location>
</feature>
<dbReference type="InParanoid" id="A0EI06"/>